<protein>
    <submittedName>
        <fullName evidence="1">Uncharacterized protein</fullName>
    </submittedName>
</protein>
<evidence type="ECO:0000313" key="1">
    <source>
        <dbReference type="EMBL" id="RIB30903.1"/>
    </source>
</evidence>
<accession>A0A397WCW2</accession>
<reference evidence="1 2" key="1">
    <citation type="submission" date="2018-06" db="EMBL/GenBank/DDBJ databases">
        <title>Comparative genomics reveals the genomic features of Rhizophagus irregularis, R. cerebriforme, R. diaphanum and Gigaspora rosea, and their symbiotic lifestyle signature.</title>
        <authorList>
            <person name="Morin E."/>
            <person name="San Clemente H."/>
            <person name="Chen E.C.H."/>
            <person name="De La Providencia I."/>
            <person name="Hainaut M."/>
            <person name="Kuo A."/>
            <person name="Kohler A."/>
            <person name="Murat C."/>
            <person name="Tang N."/>
            <person name="Roy S."/>
            <person name="Loubradou J."/>
            <person name="Henrissat B."/>
            <person name="Grigoriev I.V."/>
            <person name="Corradi N."/>
            <person name="Roux C."/>
            <person name="Martin F.M."/>
        </authorList>
    </citation>
    <scope>NUCLEOTIDE SEQUENCE [LARGE SCALE GENOMIC DNA]</scope>
    <source>
        <strain evidence="1 2">DAOM 194757</strain>
    </source>
</reference>
<dbReference type="AlphaFoldDB" id="A0A397WCW2"/>
<gene>
    <name evidence="1" type="ORF">C2G38_2151489</name>
</gene>
<dbReference type="OrthoDB" id="10251809at2759"/>
<dbReference type="Proteomes" id="UP000266673">
    <property type="component" value="Unassembled WGS sequence"/>
</dbReference>
<dbReference type="EMBL" id="QKWP01000003">
    <property type="protein sequence ID" value="RIB30903.1"/>
    <property type="molecule type" value="Genomic_DNA"/>
</dbReference>
<keyword evidence="2" id="KW-1185">Reference proteome</keyword>
<dbReference type="SUPFAM" id="SSF50965">
    <property type="entry name" value="Galactose oxidase, central domain"/>
    <property type="match status" value="1"/>
</dbReference>
<evidence type="ECO:0000313" key="2">
    <source>
        <dbReference type="Proteomes" id="UP000266673"/>
    </source>
</evidence>
<organism evidence="1 2">
    <name type="scientific">Gigaspora rosea</name>
    <dbReference type="NCBI Taxonomy" id="44941"/>
    <lineage>
        <taxon>Eukaryota</taxon>
        <taxon>Fungi</taxon>
        <taxon>Fungi incertae sedis</taxon>
        <taxon>Mucoromycota</taxon>
        <taxon>Glomeromycotina</taxon>
        <taxon>Glomeromycetes</taxon>
        <taxon>Diversisporales</taxon>
        <taxon>Gigasporaceae</taxon>
        <taxon>Gigaspora</taxon>
    </lineage>
</organism>
<proteinExistence type="predicted"/>
<dbReference type="InterPro" id="IPR011043">
    <property type="entry name" value="Gal_Oxase/kelch_b-propeller"/>
</dbReference>
<sequence length="101" mass="10838">MEPMELNGCANGAQIANVSQHFTITALPWNDLSFTGAPKTYDASACSVGNNNNLIFIFGDAVNNISFTNKFDISSQQWTNVTNGGNQPIGRSSLKIILLSV</sequence>
<comment type="caution">
    <text evidence="1">The sequence shown here is derived from an EMBL/GenBank/DDBJ whole genome shotgun (WGS) entry which is preliminary data.</text>
</comment>
<name>A0A397WCW2_9GLOM</name>